<dbReference type="InterPro" id="IPR020945">
    <property type="entry name" value="DMSO/NO3_reduct_chaperone"/>
</dbReference>
<evidence type="ECO:0000256" key="1">
    <source>
        <dbReference type="ARBA" id="ARBA00023186"/>
    </source>
</evidence>
<dbReference type="AlphaFoldDB" id="A0A6N6NRV9"/>
<dbReference type="PANTHER" id="PTHR34227">
    <property type="entry name" value="CHAPERONE PROTEIN YCDY"/>
    <property type="match status" value="1"/>
</dbReference>
<dbReference type="InterPro" id="IPR036411">
    <property type="entry name" value="TorD-like_sf"/>
</dbReference>
<reference evidence="2 3" key="1">
    <citation type="submission" date="2019-09" db="EMBL/GenBank/DDBJ databases">
        <title>Whole genome shotgun sequencing (WGS) of Ellagibacter isourolithinifaciens DSM 104140(T) and Adlercreutzia muris DSM 29508(T).</title>
        <authorList>
            <person name="Stoll D.A."/>
            <person name="Danylec N."/>
            <person name="Huch M."/>
        </authorList>
    </citation>
    <scope>NUCLEOTIDE SEQUENCE [LARGE SCALE GENOMIC DNA]</scope>
    <source>
        <strain evidence="2 3">DSM 104140</strain>
    </source>
</reference>
<gene>
    <name evidence="2" type="ORF">F8C90_06530</name>
</gene>
<sequence length="189" mass="21117">MLAFIGNSLLKPMTQTQSVGLDPLFWKSLPDFGEDSIGEAVSLCEGIAERIGRECGERAVEVASVEYTRLFVGPPSPAAPPWETMYRGSTNVGFGEATFEMRNCLHDLGLELSNENRQYEDHMGIELLYLSELCRCAVKGENCENQLRSFIAKHPLSWIDAFLDRIEGVFPEGYFSGLVRLEKALLLAY</sequence>
<proteinExistence type="predicted"/>
<dbReference type="InterPro" id="IPR050289">
    <property type="entry name" value="TorD/DmsD_chaperones"/>
</dbReference>
<organism evidence="2 3">
    <name type="scientific">Ellagibacter isourolithinifaciens</name>
    <dbReference type="NCBI Taxonomy" id="2137581"/>
    <lineage>
        <taxon>Bacteria</taxon>
        <taxon>Bacillati</taxon>
        <taxon>Actinomycetota</taxon>
        <taxon>Coriobacteriia</taxon>
        <taxon>Eggerthellales</taxon>
        <taxon>Eggerthellaceae</taxon>
        <taxon>Ellagibacter</taxon>
    </lineage>
</organism>
<evidence type="ECO:0000313" key="2">
    <source>
        <dbReference type="EMBL" id="KAB1640343.1"/>
    </source>
</evidence>
<dbReference type="PANTHER" id="PTHR34227:SF1">
    <property type="entry name" value="DIMETHYL SULFOXIDE REDUCTASE CHAPERONE-RELATED"/>
    <property type="match status" value="1"/>
</dbReference>
<evidence type="ECO:0000313" key="3">
    <source>
        <dbReference type="Proteomes" id="UP000468668"/>
    </source>
</evidence>
<dbReference type="EMBL" id="WAJR01000014">
    <property type="protein sequence ID" value="KAB1640343.1"/>
    <property type="molecule type" value="Genomic_DNA"/>
</dbReference>
<keyword evidence="3" id="KW-1185">Reference proteome</keyword>
<protein>
    <submittedName>
        <fullName evidence="2">Molecular chaperone TorD family protein</fullName>
    </submittedName>
</protein>
<dbReference type="Pfam" id="PF02613">
    <property type="entry name" value="Nitrate_red_del"/>
    <property type="match status" value="1"/>
</dbReference>
<name>A0A6N6NRV9_9ACTN</name>
<comment type="caution">
    <text evidence="2">The sequence shown here is derived from an EMBL/GenBank/DDBJ whole genome shotgun (WGS) entry which is preliminary data.</text>
</comment>
<dbReference type="OrthoDB" id="3173219at2"/>
<dbReference type="Proteomes" id="UP000468668">
    <property type="component" value="Unassembled WGS sequence"/>
</dbReference>
<dbReference type="Gene3D" id="1.10.3480.10">
    <property type="entry name" value="TorD-like"/>
    <property type="match status" value="1"/>
</dbReference>
<dbReference type="SUPFAM" id="SSF89155">
    <property type="entry name" value="TorD-like"/>
    <property type="match status" value="1"/>
</dbReference>
<accession>A0A6N6NRV9</accession>
<keyword evidence="1" id="KW-0143">Chaperone</keyword>